<gene>
    <name evidence="2" type="ORF">EOE67_06325</name>
</gene>
<dbReference type="EMBL" id="SACS01000004">
    <property type="protein sequence ID" value="RVU40652.1"/>
    <property type="molecule type" value="Genomic_DNA"/>
</dbReference>
<proteinExistence type="predicted"/>
<keyword evidence="1" id="KW-0472">Membrane</keyword>
<comment type="caution">
    <text evidence="2">The sequence shown here is derived from an EMBL/GenBank/DDBJ whole genome shotgun (WGS) entry which is preliminary data.</text>
</comment>
<keyword evidence="1" id="KW-1133">Transmembrane helix</keyword>
<dbReference type="Proteomes" id="UP000283077">
    <property type="component" value="Unassembled WGS sequence"/>
</dbReference>
<evidence type="ECO:0000256" key="1">
    <source>
        <dbReference type="SAM" id="Phobius"/>
    </source>
</evidence>
<feature type="transmembrane region" description="Helical" evidence="1">
    <location>
        <begin position="64"/>
        <end position="82"/>
    </location>
</feature>
<feature type="transmembrane region" description="Helical" evidence="1">
    <location>
        <begin position="103"/>
        <end position="122"/>
    </location>
</feature>
<keyword evidence="3" id="KW-1185">Reference proteome</keyword>
<dbReference type="AlphaFoldDB" id="A0A437R1Q1"/>
<organism evidence="2 3">
    <name type="scientific">Rheinheimera riviphila</name>
    <dbReference type="NCBI Taxonomy" id="1834037"/>
    <lineage>
        <taxon>Bacteria</taxon>
        <taxon>Pseudomonadati</taxon>
        <taxon>Pseudomonadota</taxon>
        <taxon>Gammaproteobacteria</taxon>
        <taxon>Chromatiales</taxon>
        <taxon>Chromatiaceae</taxon>
        <taxon>Rheinheimera</taxon>
    </lineage>
</organism>
<dbReference type="Pfam" id="PF11143">
    <property type="entry name" value="DUF2919"/>
    <property type="match status" value="1"/>
</dbReference>
<feature type="transmembrane region" description="Helical" evidence="1">
    <location>
        <begin position="134"/>
        <end position="152"/>
    </location>
</feature>
<dbReference type="OrthoDB" id="5768483at2"/>
<name>A0A437R1Q1_9GAMM</name>
<accession>A0A437R1Q1</accession>
<evidence type="ECO:0000313" key="2">
    <source>
        <dbReference type="EMBL" id="RVU40652.1"/>
    </source>
</evidence>
<protein>
    <submittedName>
        <fullName evidence="2">DUF2919 family protein</fullName>
    </submittedName>
</protein>
<feature type="transmembrane region" description="Helical" evidence="1">
    <location>
        <begin position="26"/>
        <end position="44"/>
    </location>
</feature>
<sequence length="170" mass="19760">MSDKPKVYADLPLLDQDGLHRVPLRLYLLLLVLLRPYICWIATLTLPSDQRTMLSYIYPHSSDFVRACLIAIPVLLILAALTQRVPYDKKLKRGRAKRFWFGIWRQSRWVLLPVCTVDLYWTVSHLPPYVSVNAPWLLLAPLVLVLGLCWLVRSRRLPLVFAEWPEDKAA</sequence>
<reference evidence="2 3" key="1">
    <citation type="submission" date="2019-01" db="EMBL/GenBank/DDBJ databases">
        <authorList>
            <person name="Chen W.-M."/>
        </authorList>
    </citation>
    <scope>NUCLEOTIDE SEQUENCE [LARGE SCALE GENOMIC DNA]</scope>
    <source>
        <strain evidence="2 3">KYPC3</strain>
    </source>
</reference>
<dbReference type="RefSeq" id="WP_127698188.1">
    <property type="nucleotide sequence ID" value="NZ_SACS01000004.1"/>
</dbReference>
<keyword evidence="1" id="KW-0812">Transmembrane</keyword>
<evidence type="ECO:0000313" key="3">
    <source>
        <dbReference type="Proteomes" id="UP000283077"/>
    </source>
</evidence>
<dbReference type="InterPro" id="IPR021318">
    <property type="entry name" value="DUF2919"/>
</dbReference>